<dbReference type="AlphaFoldDB" id="A0A0F9TRJ9"/>
<name>A0A0F9TRJ9_9ZZZZ</name>
<sequence length="122" mass="13713">MLNRLRHRLGYLTLLLLFLPSLVITSVGEARAHGAASMVGVEPSLHENVQKGHGHTHGHEHEDGRHLHNESGSHFHEKADRLRSCIAIEPNFCNALRPDERSGLPLRLVYRFERPPRPVIAG</sequence>
<protein>
    <submittedName>
        <fullName evidence="1">Uncharacterized protein</fullName>
    </submittedName>
</protein>
<proteinExistence type="predicted"/>
<gene>
    <name evidence="1" type="ORF">LCGC14_0313960</name>
</gene>
<dbReference type="EMBL" id="LAZR01000207">
    <property type="protein sequence ID" value="KKN81949.1"/>
    <property type="molecule type" value="Genomic_DNA"/>
</dbReference>
<evidence type="ECO:0000313" key="1">
    <source>
        <dbReference type="EMBL" id="KKN81949.1"/>
    </source>
</evidence>
<accession>A0A0F9TRJ9</accession>
<organism evidence="1">
    <name type="scientific">marine sediment metagenome</name>
    <dbReference type="NCBI Taxonomy" id="412755"/>
    <lineage>
        <taxon>unclassified sequences</taxon>
        <taxon>metagenomes</taxon>
        <taxon>ecological metagenomes</taxon>
    </lineage>
</organism>
<comment type="caution">
    <text evidence="1">The sequence shown here is derived from an EMBL/GenBank/DDBJ whole genome shotgun (WGS) entry which is preliminary data.</text>
</comment>
<reference evidence="1" key="1">
    <citation type="journal article" date="2015" name="Nature">
        <title>Complex archaea that bridge the gap between prokaryotes and eukaryotes.</title>
        <authorList>
            <person name="Spang A."/>
            <person name="Saw J.H."/>
            <person name="Jorgensen S.L."/>
            <person name="Zaremba-Niedzwiedzka K."/>
            <person name="Martijn J."/>
            <person name="Lind A.E."/>
            <person name="van Eijk R."/>
            <person name="Schleper C."/>
            <person name="Guy L."/>
            <person name="Ettema T.J."/>
        </authorList>
    </citation>
    <scope>NUCLEOTIDE SEQUENCE</scope>
</reference>